<protein>
    <submittedName>
        <fullName evidence="4">Phage tail tape measure protein</fullName>
    </submittedName>
</protein>
<sequence>MAEEQRLSAVIELKDNMSANINKMSTNFAQFIKRTSALDPILQKTDTATKRTGRAFDELGVKVGKTKSSLNGLRRVYNTSLRVKDYATSTIRKVKAEATAFGGKVYTATMAMRDATGPAIGKVKNKLSGAAAGLTMGVPVQMLGMAGIGLGAMDIIKTYSDFTKEMSNVKAISGASEEAFEKLTKSALEMGRTSKFTATESAQALGYMAMAGWNTEQMMSGLPGVMNLAAASGEDLAKVSDIVTDAMTAFKMPAADSAHFADVLAKASSKSNTNVGLMGYTFKYVAPLAGTLGYSIEDVGVAIGAMANVSIKGEQAGTNLRAILSRMSKPTEEISAAMADIGVSLTDANGQMKPFSSVMKELRTGFKRLTPEQRLMYASTIAGTEAMSGLLAIVEQGDDDFAKLTKEINNAKGASQEMAAVKMNNLAGDLTLLSSEWDSFVLGLMTDKGGGGGLRSAVQEVTDVIKAFHGVDEQGRTTIEVWKGLGKIIGDTLKKVYEFDGSAGAILATGATITALYKIGKVGTKAFKWLKSVPKGKQLPVGGSSGLPGISDMTVNAATVYVNGSVVPGTDSGVSPGGKKSPGKTSVPREAPVPTKPRSRWRIGVDATKKVGGYALKPVKAVAKRIGWLPVITGAYQIATAQPGQRMQATANVAGGLAGAWAGGKAGAAIGGAVGSAFGGVGAIPGAAIGGVLGSIGGYMGGEALMENWSSVTDWISNKTKEAGDRAVENYRQSQLELSSITEETNSKEAQMVDLRAQAWKGAWESVKSVWGECQGWFDANVWQPLVSAVNSAKESIISAFSDAVAGAKAVWQGITGWFEENIIGPLRSKFNTLSTLASGISMPSEIGGSGGSLLEGTYSFFSSGTPKRNALGTTYFTGGLTTINEHGEELIDLAGGSRIYPAGQTKRIIQDEVRSSVIKSPETSDLVTQDVRAFTPIHLSDDAPRHIEAVKPLLQPEQIPVLQVPGGPAQRSKGDVKLFISGNTFIIREKADIDEVVYKLYRLIAEGAGNFGGEVSV</sequence>
<dbReference type="Pfam" id="PF10145">
    <property type="entry name" value="PhageMin_Tail"/>
    <property type="match status" value="1"/>
</dbReference>
<dbReference type="PANTHER" id="PTHR37813:SF1">
    <property type="entry name" value="FELS-2 PROPHAGE PROTEIN"/>
    <property type="match status" value="1"/>
</dbReference>
<organism evidence="4 5">
    <name type="scientific">Veillonella magna</name>
    <dbReference type="NCBI Taxonomy" id="464322"/>
    <lineage>
        <taxon>Bacteria</taxon>
        <taxon>Bacillati</taxon>
        <taxon>Bacillota</taxon>
        <taxon>Negativicutes</taxon>
        <taxon>Veillonellales</taxon>
        <taxon>Veillonellaceae</taxon>
        <taxon>Veillonella</taxon>
    </lineage>
</organism>
<reference evidence="4 5" key="1">
    <citation type="journal article" date="2021" name="Sci. Rep.">
        <title>The distribution of antibiotic resistance genes in chicken gut microbiota commensals.</title>
        <authorList>
            <person name="Juricova H."/>
            <person name="Matiasovicova J."/>
            <person name="Kubasova T."/>
            <person name="Cejkova D."/>
            <person name="Rychlik I."/>
        </authorList>
    </citation>
    <scope>NUCLEOTIDE SEQUENCE [LARGE SCALE GENOMIC DNA]</scope>
    <source>
        <strain evidence="4 5">An537</strain>
    </source>
</reference>
<gene>
    <name evidence="4" type="ORF">H6A01_07365</name>
</gene>
<evidence type="ECO:0000256" key="2">
    <source>
        <dbReference type="SAM" id="MobiDB-lite"/>
    </source>
</evidence>
<accession>A0ABS2GIJ0</accession>
<evidence type="ECO:0000313" key="4">
    <source>
        <dbReference type="EMBL" id="MBM6913135.1"/>
    </source>
</evidence>
<keyword evidence="1" id="KW-1188">Viral release from host cell</keyword>
<feature type="region of interest" description="Disordered" evidence="2">
    <location>
        <begin position="569"/>
        <end position="597"/>
    </location>
</feature>
<dbReference type="InterPro" id="IPR010090">
    <property type="entry name" value="Phage_tape_meas"/>
</dbReference>
<evidence type="ECO:0000259" key="3">
    <source>
        <dbReference type="Pfam" id="PF10145"/>
    </source>
</evidence>
<evidence type="ECO:0000256" key="1">
    <source>
        <dbReference type="ARBA" id="ARBA00022612"/>
    </source>
</evidence>
<dbReference type="PANTHER" id="PTHR37813">
    <property type="entry name" value="FELS-2 PROPHAGE PROTEIN"/>
    <property type="match status" value="1"/>
</dbReference>
<dbReference type="RefSeq" id="WP_205088115.1">
    <property type="nucleotide sequence ID" value="NZ_JACJLA010000012.1"/>
</dbReference>
<proteinExistence type="predicted"/>
<dbReference type="NCBIfam" id="TIGR01760">
    <property type="entry name" value="tape_meas_TP901"/>
    <property type="match status" value="1"/>
</dbReference>
<dbReference type="EMBL" id="JACJLA010000012">
    <property type="protein sequence ID" value="MBM6913135.1"/>
    <property type="molecule type" value="Genomic_DNA"/>
</dbReference>
<name>A0ABS2GIJ0_9FIRM</name>
<comment type="caution">
    <text evidence="4">The sequence shown here is derived from an EMBL/GenBank/DDBJ whole genome shotgun (WGS) entry which is preliminary data.</text>
</comment>
<keyword evidence="5" id="KW-1185">Reference proteome</keyword>
<feature type="domain" description="Phage tail tape measure protein" evidence="3">
    <location>
        <begin position="185"/>
        <end position="383"/>
    </location>
</feature>
<feature type="compositionally biased region" description="Low complexity" evidence="2">
    <location>
        <begin position="572"/>
        <end position="588"/>
    </location>
</feature>
<dbReference type="Proteomes" id="UP000707138">
    <property type="component" value="Unassembled WGS sequence"/>
</dbReference>
<evidence type="ECO:0000313" key="5">
    <source>
        <dbReference type="Proteomes" id="UP000707138"/>
    </source>
</evidence>